<proteinExistence type="inferred from homology"/>
<dbReference type="InterPro" id="IPR018488">
    <property type="entry name" value="cNMP-bd_CS"/>
</dbReference>
<evidence type="ECO:0000313" key="12">
    <source>
        <dbReference type="Proteomes" id="UP000683360"/>
    </source>
</evidence>
<keyword evidence="5 8" id="KW-0547">Nucleotide-binding</keyword>
<dbReference type="Pfam" id="PF02197">
    <property type="entry name" value="RIIa"/>
    <property type="match status" value="1"/>
</dbReference>
<dbReference type="SMART" id="SM00100">
    <property type="entry name" value="cNMP"/>
    <property type="match status" value="2"/>
</dbReference>
<keyword evidence="3 8" id="KW-0116">cAMP-binding</keyword>
<feature type="domain" description="Cyclic nucleotide-binding" evidence="10">
    <location>
        <begin position="119"/>
        <end position="234"/>
    </location>
</feature>
<dbReference type="Gene3D" id="2.60.120.10">
    <property type="entry name" value="Jelly Rolls"/>
    <property type="match status" value="2"/>
</dbReference>
<dbReference type="InterPro" id="IPR018490">
    <property type="entry name" value="cNMP-bd_dom_sf"/>
</dbReference>
<dbReference type="InterPro" id="IPR050503">
    <property type="entry name" value="cAMP-dep_PK_reg_su-like"/>
</dbReference>
<evidence type="ECO:0000313" key="11">
    <source>
        <dbReference type="EMBL" id="CAG2233081.1"/>
    </source>
</evidence>
<dbReference type="CDD" id="cd00038">
    <property type="entry name" value="CAP_ED"/>
    <property type="match status" value="2"/>
</dbReference>
<evidence type="ECO:0000259" key="10">
    <source>
        <dbReference type="PROSITE" id="PS50042"/>
    </source>
</evidence>
<evidence type="ECO:0000256" key="7">
    <source>
        <dbReference type="ARBA" id="ARBA00067959"/>
    </source>
</evidence>
<evidence type="ECO:0000256" key="5">
    <source>
        <dbReference type="ARBA" id="ARBA00022741"/>
    </source>
</evidence>
<dbReference type="PRINTS" id="PR00103">
    <property type="entry name" value="CAMPKINASE"/>
</dbReference>
<evidence type="ECO:0000256" key="2">
    <source>
        <dbReference type="ARBA" id="ARBA00022553"/>
    </source>
</evidence>
<dbReference type="PROSITE" id="PS00889">
    <property type="entry name" value="CNMP_BINDING_2"/>
    <property type="match status" value="2"/>
</dbReference>
<dbReference type="FunFam" id="1.20.890.10:FF:000002">
    <property type="entry name" value="cAMP-dependent protein kinase type II-alpha regulatory subunit"/>
    <property type="match status" value="1"/>
</dbReference>
<keyword evidence="2" id="KW-0597">Phosphoprotein</keyword>
<keyword evidence="12" id="KW-1185">Reference proteome</keyword>
<feature type="binding site" evidence="8">
    <location>
        <position position="319"/>
    </location>
    <ligand>
        <name>3',5'-cyclic AMP</name>
        <dbReference type="ChEBI" id="CHEBI:58165"/>
        <label>2</label>
    </ligand>
</feature>
<organism evidence="11 12">
    <name type="scientific">Mytilus edulis</name>
    <name type="common">Blue mussel</name>
    <dbReference type="NCBI Taxonomy" id="6550"/>
    <lineage>
        <taxon>Eukaryota</taxon>
        <taxon>Metazoa</taxon>
        <taxon>Spiralia</taxon>
        <taxon>Lophotrochozoa</taxon>
        <taxon>Mollusca</taxon>
        <taxon>Bivalvia</taxon>
        <taxon>Autobranchia</taxon>
        <taxon>Pteriomorphia</taxon>
        <taxon>Mytilida</taxon>
        <taxon>Mytiloidea</taxon>
        <taxon>Mytilidae</taxon>
        <taxon>Mytilinae</taxon>
        <taxon>Mytilus</taxon>
    </lineage>
</organism>
<dbReference type="GO" id="GO:0005952">
    <property type="term" value="C:cAMP-dependent protein kinase complex"/>
    <property type="evidence" value="ECO:0007669"/>
    <property type="project" value="InterPro"/>
</dbReference>
<dbReference type="GO" id="GO:0004862">
    <property type="term" value="F:cAMP-dependent protein kinase inhibitor activity"/>
    <property type="evidence" value="ECO:0007669"/>
    <property type="project" value="TreeGrafter"/>
</dbReference>
<dbReference type="GO" id="GO:0034236">
    <property type="term" value="F:protein kinase A catalytic subunit binding"/>
    <property type="evidence" value="ECO:0007669"/>
    <property type="project" value="TreeGrafter"/>
</dbReference>
<dbReference type="Gene3D" id="1.20.890.10">
    <property type="entry name" value="cAMP-dependent protein kinase regulatory subunit, dimerization-anchoring domain"/>
    <property type="match status" value="1"/>
</dbReference>
<reference evidence="11" key="1">
    <citation type="submission" date="2021-03" db="EMBL/GenBank/DDBJ databases">
        <authorList>
            <person name="Bekaert M."/>
        </authorList>
    </citation>
    <scope>NUCLEOTIDE SEQUENCE</scope>
</reference>
<evidence type="ECO:0000256" key="6">
    <source>
        <dbReference type="ARBA" id="ARBA00023149"/>
    </source>
</evidence>
<dbReference type="InterPro" id="IPR000595">
    <property type="entry name" value="cNMP-bd_dom"/>
</dbReference>
<dbReference type="FunFam" id="2.60.120.10:FF:000017">
    <property type="entry name" value="cAMP-dependent protein kinase type II regulatory subunit"/>
    <property type="match status" value="1"/>
</dbReference>
<dbReference type="CDD" id="cd12099">
    <property type="entry name" value="DD_RII_PKA"/>
    <property type="match status" value="1"/>
</dbReference>
<dbReference type="InterPro" id="IPR014710">
    <property type="entry name" value="RmlC-like_jellyroll"/>
</dbReference>
<feature type="binding site" evidence="8">
    <location>
        <position position="184"/>
    </location>
    <ligand>
        <name>3',5'-cyclic AMP</name>
        <dbReference type="ChEBI" id="CHEBI:58165"/>
        <label>1</label>
    </ligand>
</feature>
<dbReference type="PROSITE" id="PS00888">
    <property type="entry name" value="CNMP_BINDING_1"/>
    <property type="match status" value="2"/>
</dbReference>
<feature type="region of interest" description="Disordered" evidence="9">
    <location>
        <begin position="39"/>
        <end position="76"/>
    </location>
</feature>
<feature type="binding site" evidence="8">
    <location>
        <position position="193"/>
    </location>
    <ligand>
        <name>3',5'-cyclic AMP</name>
        <dbReference type="ChEBI" id="CHEBI:58165"/>
        <label>1</label>
    </ligand>
</feature>
<sequence>MNFEIPTGLTDLLQDFTVAVLKERPPNLKQFAADYFAKLNEQNNEEEDDDKPRGVRFAGSPNPEPMQTEDDEDSDEPMVTAAIAAEIMFILFKILCTVVYPKTDEQRQRLNEAVKHILLFRSLEPEQMQEVLDAMFEKKVLPDEHVIDQGDDGDNFYVIDSGKYDIFVNGNLVGNYDTNGSFGELALMYNMPRAATIVATTEGTLWAMDRQTFRRIVLKTAFNKRKMYEQLIEGVPVLKALEIYERQNVADALFSKTFEEASCIIKQGDDADCMYFIEDGECRVTVTNKADPSGEEVEVKRYNKGGYFGELALVTHKPRAASVYAVGRVKVAVLDVQAFERLLGPCMEIMKRNIDEYEEQLVQLDLVDAKPR</sequence>
<dbReference type="PROSITE" id="PS50042">
    <property type="entry name" value="CNMP_BINDING_3"/>
    <property type="match status" value="2"/>
</dbReference>
<feature type="binding site" evidence="8">
    <location>
        <position position="310"/>
    </location>
    <ligand>
        <name>3',5'-cyclic AMP</name>
        <dbReference type="ChEBI" id="CHEBI:58165"/>
        <label>2</label>
    </ligand>
</feature>
<dbReference type="EMBL" id="CAJPWZ010002199">
    <property type="protein sequence ID" value="CAG2233081.1"/>
    <property type="molecule type" value="Genomic_DNA"/>
</dbReference>
<dbReference type="Proteomes" id="UP000683360">
    <property type="component" value="Unassembled WGS sequence"/>
</dbReference>
<dbReference type="GO" id="GO:0030552">
    <property type="term" value="F:cAMP binding"/>
    <property type="evidence" value="ECO:0007669"/>
    <property type="project" value="UniProtKB-KW"/>
</dbReference>
<gene>
    <name evidence="11" type="ORF">MEDL_45752</name>
</gene>
<dbReference type="FunFam" id="2.60.120.10:FF:000108">
    <property type="entry name" value="cAMP-dependent protein kinase type II regulatory subunit"/>
    <property type="match status" value="1"/>
</dbReference>
<dbReference type="OrthoDB" id="417078at2759"/>
<evidence type="ECO:0000256" key="4">
    <source>
        <dbReference type="ARBA" id="ARBA00022737"/>
    </source>
</evidence>
<comment type="caution">
    <text evidence="11">The sequence shown here is derived from an EMBL/GenBank/DDBJ whole genome shotgun (WGS) entry which is preliminary data.</text>
</comment>
<dbReference type="Pfam" id="PF00027">
    <property type="entry name" value="cNMP_binding"/>
    <property type="match status" value="2"/>
</dbReference>
<evidence type="ECO:0000256" key="1">
    <source>
        <dbReference type="ARBA" id="ARBA00005753"/>
    </source>
</evidence>
<keyword evidence="6 8" id="KW-0114">cAMP</keyword>
<dbReference type="SUPFAM" id="SSF47391">
    <property type="entry name" value="Dimerization-anchoring domain of cAMP-dependent PK regulatory subunit"/>
    <property type="match status" value="1"/>
</dbReference>
<dbReference type="GO" id="GO:0005829">
    <property type="term" value="C:cytosol"/>
    <property type="evidence" value="ECO:0007669"/>
    <property type="project" value="TreeGrafter"/>
</dbReference>
<dbReference type="InterPro" id="IPR003117">
    <property type="entry name" value="cAMP_dep_PK_reg_su_I/II_a/b"/>
</dbReference>
<keyword evidence="4" id="KW-0677">Repeat</keyword>
<dbReference type="SMART" id="SM00394">
    <property type="entry name" value="RIIa"/>
    <property type="match status" value="1"/>
</dbReference>
<comment type="similarity">
    <text evidence="1">Belongs to the cAMP-dependent kinase regulatory chain family.</text>
</comment>
<accession>A0A8S3THE1</accession>
<feature type="domain" description="Cyclic nucleotide-binding" evidence="10">
    <location>
        <begin position="237"/>
        <end position="360"/>
    </location>
</feature>
<protein>
    <recommendedName>
        <fullName evidence="7">cAMP-dependent protein kinase type II regulatory subunit</fullName>
    </recommendedName>
</protein>
<name>A0A8S3THE1_MYTED</name>
<dbReference type="AlphaFoldDB" id="A0A8S3THE1"/>
<evidence type="ECO:0000256" key="8">
    <source>
        <dbReference type="PIRSR" id="PIRSR000548-1"/>
    </source>
</evidence>
<dbReference type="PANTHER" id="PTHR11635:SF152">
    <property type="entry name" value="CAMP-DEPENDENT PROTEIN KINASE TYPE I REGULATORY SUBUNIT-RELATED"/>
    <property type="match status" value="1"/>
</dbReference>
<evidence type="ECO:0000256" key="3">
    <source>
        <dbReference type="ARBA" id="ARBA00022566"/>
    </source>
</evidence>
<dbReference type="PANTHER" id="PTHR11635">
    <property type="entry name" value="CAMP-DEPENDENT PROTEIN KINASE REGULATORY CHAIN"/>
    <property type="match status" value="1"/>
</dbReference>
<dbReference type="SUPFAM" id="SSF51206">
    <property type="entry name" value="cAMP-binding domain-like"/>
    <property type="match status" value="2"/>
</dbReference>
<evidence type="ECO:0000256" key="9">
    <source>
        <dbReference type="SAM" id="MobiDB-lite"/>
    </source>
</evidence>
<feature type="compositionally biased region" description="Acidic residues" evidence="9">
    <location>
        <begin position="67"/>
        <end position="76"/>
    </location>
</feature>